<evidence type="ECO:0000313" key="1">
    <source>
        <dbReference type="EMBL" id="MFF3569783.1"/>
    </source>
</evidence>
<dbReference type="EMBL" id="JBIAQY010000005">
    <property type="protein sequence ID" value="MFF3569783.1"/>
    <property type="molecule type" value="Genomic_DNA"/>
</dbReference>
<dbReference type="NCBIfam" id="NF038076">
    <property type="entry name" value="fam_STM4015"/>
    <property type="match status" value="1"/>
</dbReference>
<proteinExistence type="predicted"/>
<comment type="caution">
    <text evidence="1">The sequence shown here is derived from an EMBL/GenBank/DDBJ whole genome shotgun (WGS) entry which is preliminary data.</text>
</comment>
<sequence>MTTIHDHLEEFYGLPVHDFPEVPDASEALPELPAADSVAWRVRVDYDEDEETWVDRFTRLLDTVAAERVRALIVGSWGAQWENSSAVAVEALVAARDRLPELRAIFLGDITMEEAEISWIIQSEVSPILVAFPELEEFGVRGGQQLAFASVRHERLAQLTVQSGGLSGEAVRGIAGCDLPALTHLDLWLGTEDYGGDCEVSDLAPILTGAKLPGLRDLALRNSEIQDRICVALATAPVVAQLEGLDVSMGVLTDEGAGALLTGQSLTHLTSLDMHYNFLSESMRSAVRSLLEPAGVEVDVDVDDAGYDEDYRYVAVGE</sequence>
<dbReference type="Gene3D" id="3.80.10.10">
    <property type="entry name" value="Ribonuclease Inhibitor"/>
    <property type="match status" value="1"/>
</dbReference>
<dbReference type="InterPro" id="IPR047722">
    <property type="entry name" value="STM4015-like"/>
</dbReference>
<organism evidence="1 2">
    <name type="scientific">Nocardia jiangxiensis</name>
    <dbReference type="NCBI Taxonomy" id="282685"/>
    <lineage>
        <taxon>Bacteria</taxon>
        <taxon>Bacillati</taxon>
        <taxon>Actinomycetota</taxon>
        <taxon>Actinomycetes</taxon>
        <taxon>Mycobacteriales</taxon>
        <taxon>Nocardiaceae</taxon>
        <taxon>Nocardia</taxon>
    </lineage>
</organism>
<dbReference type="RefSeq" id="WP_040818316.1">
    <property type="nucleotide sequence ID" value="NZ_JBIAQY010000005.1"/>
</dbReference>
<accession>A0ABW6S2F9</accession>
<protein>
    <submittedName>
        <fullName evidence="1">STM4015 family protein</fullName>
    </submittedName>
</protein>
<dbReference type="Proteomes" id="UP001601992">
    <property type="component" value="Unassembled WGS sequence"/>
</dbReference>
<name>A0ABW6S2F9_9NOCA</name>
<dbReference type="SUPFAM" id="SSF52047">
    <property type="entry name" value="RNI-like"/>
    <property type="match status" value="1"/>
</dbReference>
<dbReference type="InterPro" id="IPR032675">
    <property type="entry name" value="LRR_dom_sf"/>
</dbReference>
<keyword evidence="2" id="KW-1185">Reference proteome</keyword>
<evidence type="ECO:0000313" key="2">
    <source>
        <dbReference type="Proteomes" id="UP001601992"/>
    </source>
</evidence>
<gene>
    <name evidence="1" type="ORF">ACFYXQ_18580</name>
</gene>
<reference evidence="1 2" key="1">
    <citation type="submission" date="2024-10" db="EMBL/GenBank/DDBJ databases">
        <title>The Natural Products Discovery Center: Release of the First 8490 Sequenced Strains for Exploring Actinobacteria Biosynthetic Diversity.</title>
        <authorList>
            <person name="Kalkreuter E."/>
            <person name="Kautsar S.A."/>
            <person name="Yang D."/>
            <person name="Bader C.D."/>
            <person name="Teijaro C.N."/>
            <person name="Fluegel L."/>
            <person name="Davis C.M."/>
            <person name="Simpson J.R."/>
            <person name="Lauterbach L."/>
            <person name="Steele A.D."/>
            <person name="Gui C."/>
            <person name="Meng S."/>
            <person name="Li G."/>
            <person name="Viehrig K."/>
            <person name="Ye F."/>
            <person name="Su P."/>
            <person name="Kiefer A.F."/>
            <person name="Nichols A."/>
            <person name="Cepeda A.J."/>
            <person name="Yan W."/>
            <person name="Fan B."/>
            <person name="Jiang Y."/>
            <person name="Adhikari A."/>
            <person name="Zheng C.-J."/>
            <person name="Schuster L."/>
            <person name="Cowan T.M."/>
            <person name="Smanski M.J."/>
            <person name="Chevrette M.G."/>
            <person name="De Carvalho L.P.S."/>
            <person name="Shen B."/>
        </authorList>
    </citation>
    <scope>NUCLEOTIDE SEQUENCE [LARGE SCALE GENOMIC DNA]</scope>
    <source>
        <strain evidence="1 2">NPDC002593</strain>
    </source>
</reference>